<proteinExistence type="predicted"/>
<comment type="caution">
    <text evidence="1">The sequence shown here is derived from an EMBL/GenBank/DDBJ whole genome shotgun (WGS) entry which is preliminary data.</text>
</comment>
<dbReference type="OrthoDB" id="2370979at2759"/>
<keyword evidence="2" id="KW-1185">Reference proteome</keyword>
<protein>
    <submittedName>
        <fullName evidence="1">27766_t:CDS:1</fullName>
    </submittedName>
</protein>
<sequence length="262" mass="29977">TISFDDDNISTASNYEEELIPYEIFNSNSHNSKDEDQEYISKFMIKLCIKEQNGIAFSAKRLSFNTQLCMEFHEEMQLQIQSLTNNFKLDQKDYILNKHAITKQKEVFIIATMLSNISTTSNKRKSKKSKVNKISNETSLDQSKRDLATIISILHEERFCNQCGTPCWPTDQGHIKLTGAHYTVWARSIINSFNDTTSPPNHSIFQAPPKPRGIKTNNASLEFTSPPYFIPMPQFIYSSASQTSFSPYQSFSPISQFSTSQY</sequence>
<accession>A0A9N8W3Z3</accession>
<dbReference type="EMBL" id="CAJVPY010000490">
    <property type="protein sequence ID" value="CAG8476258.1"/>
    <property type="molecule type" value="Genomic_DNA"/>
</dbReference>
<dbReference type="Proteomes" id="UP000789405">
    <property type="component" value="Unassembled WGS sequence"/>
</dbReference>
<organism evidence="1 2">
    <name type="scientific">Dentiscutata erythropus</name>
    <dbReference type="NCBI Taxonomy" id="1348616"/>
    <lineage>
        <taxon>Eukaryota</taxon>
        <taxon>Fungi</taxon>
        <taxon>Fungi incertae sedis</taxon>
        <taxon>Mucoromycota</taxon>
        <taxon>Glomeromycotina</taxon>
        <taxon>Glomeromycetes</taxon>
        <taxon>Diversisporales</taxon>
        <taxon>Gigasporaceae</taxon>
        <taxon>Dentiscutata</taxon>
    </lineage>
</organism>
<gene>
    <name evidence="1" type="ORF">DERYTH_LOCUS1702</name>
</gene>
<feature type="non-terminal residue" evidence="1">
    <location>
        <position position="262"/>
    </location>
</feature>
<name>A0A9N8W3Z3_9GLOM</name>
<evidence type="ECO:0000313" key="2">
    <source>
        <dbReference type="Proteomes" id="UP000789405"/>
    </source>
</evidence>
<evidence type="ECO:0000313" key="1">
    <source>
        <dbReference type="EMBL" id="CAG8476258.1"/>
    </source>
</evidence>
<reference evidence="1" key="1">
    <citation type="submission" date="2021-06" db="EMBL/GenBank/DDBJ databases">
        <authorList>
            <person name="Kallberg Y."/>
            <person name="Tangrot J."/>
            <person name="Rosling A."/>
        </authorList>
    </citation>
    <scope>NUCLEOTIDE SEQUENCE</scope>
    <source>
        <strain evidence="1">MA453B</strain>
    </source>
</reference>
<dbReference type="AlphaFoldDB" id="A0A9N8W3Z3"/>